<dbReference type="PROSITE" id="PS51186">
    <property type="entry name" value="GNAT"/>
    <property type="match status" value="1"/>
</dbReference>
<dbReference type="Gene3D" id="3.40.630.30">
    <property type="match status" value="1"/>
</dbReference>
<dbReference type="EMBL" id="QGDL01000005">
    <property type="protein sequence ID" value="PWJ29869.1"/>
    <property type="molecule type" value="Genomic_DNA"/>
</dbReference>
<dbReference type="OrthoDB" id="9773249at2"/>
<dbReference type="SUPFAM" id="SSF55729">
    <property type="entry name" value="Acyl-CoA N-acyltransferases (Nat)"/>
    <property type="match status" value="1"/>
</dbReference>
<proteinExistence type="predicted"/>
<evidence type="ECO:0000313" key="2">
    <source>
        <dbReference type="EMBL" id="PWJ29869.1"/>
    </source>
</evidence>
<accession>A0A2Y9BFH5</accession>
<evidence type="ECO:0000313" key="3">
    <source>
        <dbReference type="Proteomes" id="UP000245845"/>
    </source>
</evidence>
<evidence type="ECO:0000259" key="1">
    <source>
        <dbReference type="PROSITE" id="PS51186"/>
    </source>
</evidence>
<comment type="caution">
    <text evidence="2">The sequence shown here is derived from an EMBL/GenBank/DDBJ whole genome shotgun (WGS) entry which is preliminary data.</text>
</comment>
<feature type="domain" description="N-acetyltransferase" evidence="1">
    <location>
        <begin position="8"/>
        <end position="166"/>
    </location>
</feature>
<dbReference type="CDD" id="cd04301">
    <property type="entry name" value="NAT_SF"/>
    <property type="match status" value="1"/>
</dbReference>
<protein>
    <submittedName>
        <fullName evidence="2">Acetyltransferase (GNAT) family protein</fullName>
    </submittedName>
</protein>
<gene>
    <name evidence="2" type="ORF">A8806_105172</name>
</gene>
<dbReference type="AlphaFoldDB" id="A0A2Y9BFH5"/>
<name>A0A2Y9BFH5_9FIRM</name>
<organism evidence="2 3">
    <name type="scientific">Faecalicatena orotica</name>
    <dbReference type="NCBI Taxonomy" id="1544"/>
    <lineage>
        <taxon>Bacteria</taxon>
        <taxon>Bacillati</taxon>
        <taxon>Bacillota</taxon>
        <taxon>Clostridia</taxon>
        <taxon>Lachnospirales</taxon>
        <taxon>Lachnospiraceae</taxon>
        <taxon>Faecalicatena</taxon>
    </lineage>
</organism>
<dbReference type="Pfam" id="PF00583">
    <property type="entry name" value="Acetyltransf_1"/>
    <property type="match status" value="1"/>
</dbReference>
<dbReference type="GO" id="GO:0016747">
    <property type="term" value="F:acyltransferase activity, transferring groups other than amino-acyl groups"/>
    <property type="evidence" value="ECO:0007669"/>
    <property type="project" value="InterPro"/>
</dbReference>
<keyword evidence="3" id="KW-1185">Reference proteome</keyword>
<sequence length="166" mass="18972">MTDTFQTIKVDTDNQVEELAALADIIWHEHFTPIIGTGQVEYMVDKFQSVPALKSQLGDGYEYYQLFDGGEFCGYCGIHPENGKLFLSKLYVKKECRGRRLASKAFDFLKALCRERGLTSIWLTCNKHNDGSLAVYRHLGFETINTQQADIGNGYIMDDYIMEYVI</sequence>
<dbReference type="RefSeq" id="WP_109731002.1">
    <property type="nucleotide sequence ID" value="NZ_BAAACK010000018.1"/>
</dbReference>
<dbReference type="Proteomes" id="UP000245845">
    <property type="component" value="Unassembled WGS sequence"/>
</dbReference>
<dbReference type="InterPro" id="IPR016181">
    <property type="entry name" value="Acyl_CoA_acyltransferase"/>
</dbReference>
<keyword evidence="2" id="KW-0808">Transferase</keyword>
<reference evidence="2 3" key="1">
    <citation type="submission" date="2018-05" db="EMBL/GenBank/DDBJ databases">
        <title>The Hungate 1000. A catalogue of reference genomes from the rumen microbiome.</title>
        <authorList>
            <person name="Kelly W."/>
        </authorList>
    </citation>
    <scope>NUCLEOTIDE SEQUENCE [LARGE SCALE GENOMIC DNA]</scope>
    <source>
        <strain evidence="2 3">NLAE-zl-C242</strain>
    </source>
</reference>
<dbReference type="InterPro" id="IPR000182">
    <property type="entry name" value="GNAT_dom"/>
</dbReference>